<accession>A0A3N2QC80</accession>
<dbReference type="SMART" id="SM00480">
    <property type="entry name" value="POL3Bc"/>
    <property type="match status" value="1"/>
</dbReference>
<dbReference type="AlphaFoldDB" id="A0A3N2QC80"/>
<comment type="subunit">
    <text evidence="10">Forms a ring-shaped head-to-tail homodimer around DNA.</text>
</comment>
<dbReference type="Proteomes" id="UP000270927">
    <property type="component" value="Unassembled WGS sequence"/>
</dbReference>
<gene>
    <name evidence="14" type="primary">dnaN</name>
    <name evidence="14" type="ORF">EDM02_03100</name>
</gene>
<dbReference type="PIRSF" id="PIRSF000804">
    <property type="entry name" value="DNA_pol_III_b"/>
    <property type="match status" value="1"/>
</dbReference>
<name>A0A3N2QC80_9BACT</name>
<feature type="domain" description="DNA polymerase III beta sliding clamp central" evidence="12">
    <location>
        <begin position="132"/>
        <end position="243"/>
    </location>
</feature>
<feature type="domain" description="DNA polymerase III beta sliding clamp N-terminal" evidence="11">
    <location>
        <begin position="1"/>
        <end position="119"/>
    </location>
</feature>
<feature type="domain" description="DNA polymerase III beta sliding clamp C-terminal" evidence="13">
    <location>
        <begin position="246"/>
        <end position="363"/>
    </location>
</feature>
<comment type="similarity">
    <text evidence="2 10">Belongs to the beta sliding clamp family.</text>
</comment>
<keyword evidence="4 10" id="KW-0963">Cytoplasm</keyword>
<evidence type="ECO:0000313" key="15">
    <source>
        <dbReference type="Proteomes" id="UP000270927"/>
    </source>
</evidence>
<dbReference type="Pfam" id="PF02768">
    <property type="entry name" value="DNA_pol3_beta_3"/>
    <property type="match status" value="1"/>
</dbReference>
<comment type="function">
    <text evidence="10">Confers DNA tethering and processivity to DNA polymerases and other proteins. Acts as a clamp, forming a ring around DNA (a reaction catalyzed by the clamp-loading complex) which diffuses in an ATP-independent manner freely and bidirectionally along dsDNA. Initially characterized for its ability to contact the catalytic subunit of DNA polymerase III (Pol III), a complex, multichain enzyme responsible for most of the replicative synthesis in bacteria; Pol III exhibits 3'-5' exonuclease proofreading activity. The beta chain is required for initiation of replication as well as for processivity of DNA replication.</text>
</comment>
<evidence type="ECO:0000256" key="7">
    <source>
        <dbReference type="ARBA" id="ARBA00022705"/>
    </source>
</evidence>
<sequence>MEFTISSALLSQQLTAISGVIARNPIVPILENFLFQIDFDRLIVTASDLQTSLSASLGITSDIQISVAIPARMLLDTVKNLPEQPIRIEINPNSYTISIKSDNGYYKLAGENASDFPQLTAITDGITFHTEVDVLKSVLQKTMFATSNDELKPAMSGVYITLTNTMATFVATDGHRLVRYNRYDLTASTQSPIIVPKKALMLLNGLLGGKNKTANVSFDQHKIQFHIDNISVIARLVDERYPDYENVIPKEHTSKLTINRPALVSSLRRIAIYANKATHQVKLTIIDNELALSAEDLDFSNEAKERLVCMYEGLPLEIGFNAKLLLDMLSSIITEEIEFFFWEANKAVLIFPKVQDQHEHLLLLIMPVIF</sequence>
<dbReference type="CDD" id="cd00140">
    <property type="entry name" value="beta_clamp"/>
    <property type="match status" value="1"/>
</dbReference>
<protein>
    <recommendedName>
        <fullName evidence="3 10">Beta sliding clamp</fullName>
    </recommendedName>
</protein>
<evidence type="ECO:0000256" key="8">
    <source>
        <dbReference type="ARBA" id="ARBA00022932"/>
    </source>
</evidence>
<keyword evidence="7 10" id="KW-0235">DNA replication</keyword>
<evidence type="ECO:0000256" key="2">
    <source>
        <dbReference type="ARBA" id="ARBA00010752"/>
    </source>
</evidence>
<dbReference type="NCBIfam" id="TIGR00663">
    <property type="entry name" value="dnan"/>
    <property type="match status" value="1"/>
</dbReference>
<dbReference type="GO" id="GO:0006271">
    <property type="term" value="P:DNA strand elongation involved in DNA replication"/>
    <property type="evidence" value="ECO:0007669"/>
    <property type="project" value="TreeGrafter"/>
</dbReference>
<dbReference type="InterPro" id="IPR022635">
    <property type="entry name" value="DNA_polIII_beta_C"/>
</dbReference>
<dbReference type="PANTHER" id="PTHR30478:SF0">
    <property type="entry name" value="BETA SLIDING CLAMP"/>
    <property type="match status" value="1"/>
</dbReference>
<evidence type="ECO:0000259" key="11">
    <source>
        <dbReference type="Pfam" id="PF00712"/>
    </source>
</evidence>
<evidence type="ECO:0000256" key="4">
    <source>
        <dbReference type="ARBA" id="ARBA00022490"/>
    </source>
</evidence>
<dbReference type="InterPro" id="IPR001001">
    <property type="entry name" value="DNA_polIII_beta"/>
</dbReference>
<keyword evidence="5 10" id="KW-0808">Transferase</keyword>
<evidence type="ECO:0000256" key="10">
    <source>
        <dbReference type="PIRNR" id="PIRNR000804"/>
    </source>
</evidence>
<keyword evidence="6 10" id="KW-0548">Nucleotidyltransferase</keyword>
<dbReference type="InterPro" id="IPR046938">
    <property type="entry name" value="DNA_clamp_sf"/>
</dbReference>
<evidence type="ECO:0000256" key="9">
    <source>
        <dbReference type="ARBA" id="ARBA00023125"/>
    </source>
</evidence>
<dbReference type="GO" id="GO:0008408">
    <property type="term" value="F:3'-5' exonuclease activity"/>
    <property type="evidence" value="ECO:0007669"/>
    <property type="project" value="InterPro"/>
</dbReference>
<evidence type="ECO:0000256" key="3">
    <source>
        <dbReference type="ARBA" id="ARBA00021035"/>
    </source>
</evidence>
<comment type="subcellular location">
    <subcellularLocation>
        <location evidence="1 10">Cytoplasm</location>
    </subcellularLocation>
</comment>
<dbReference type="GO" id="GO:0009360">
    <property type="term" value="C:DNA polymerase III complex"/>
    <property type="evidence" value="ECO:0007669"/>
    <property type="project" value="InterPro"/>
</dbReference>
<dbReference type="Pfam" id="PF00712">
    <property type="entry name" value="DNA_pol3_beta"/>
    <property type="match status" value="1"/>
</dbReference>
<keyword evidence="15" id="KW-1185">Reference proteome</keyword>
<evidence type="ECO:0000256" key="1">
    <source>
        <dbReference type="ARBA" id="ARBA00004496"/>
    </source>
</evidence>
<evidence type="ECO:0000313" key="14">
    <source>
        <dbReference type="EMBL" id="ROT47395.1"/>
    </source>
</evidence>
<organism evidence="14 15">
    <name type="scientific">Candidatus Cardinium hertigii</name>
    <dbReference type="NCBI Taxonomy" id="247481"/>
    <lineage>
        <taxon>Bacteria</taxon>
        <taxon>Pseudomonadati</taxon>
        <taxon>Bacteroidota</taxon>
        <taxon>Cytophagia</taxon>
        <taxon>Cytophagales</taxon>
        <taxon>Amoebophilaceae</taxon>
        <taxon>Candidatus Cardinium</taxon>
    </lineage>
</organism>
<dbReference type="EMBL" id="RARA01000024">
    <property type="protein sequence ID" value="ROT47395.1"/>
    <property type="molecule type" value="Genomic_DNA"/>
</dbReference>
<dbReference type="PANTHER" id="PTHR30478">
    <property type="entry name" value="DNA POLYMERASE III SUBUNIT BETA"/>
    <property type="match status" value="1"/>
</dbReference>
<dbReference type="InterPro" id="IPR022634">
    <property type="entry name" value="DNA_polIII_beta_N"/>
</dbReference>
<dbReference type="Gene3D" id="3.70.10.10">
    <property type="match status" value="1"/>
</dbReference>
<dbReference type="SUPFAM" id="SSF55979">
    <property type="entry name" value="DNA clamp"/>
    <property type="match status" value="3"/>
</dbReference>
<evidence type="ECO:0000256" key="6">
    <source>
        <dbReference type="ARBA" id="ARBA00022695"/>
    </source>
</evidence>
<reference evidence="14 15" key="1">
    <citation type="submission" date="2018-09" db="EMBL/GenBank/DDBJ databases">
        <title>Comparative Genomics of Wolbachia-Cardinium Dual Endosymbiosis in a Plant-Parasitic Nematode.</title>
        <authorList>
            <person name="Brown A.M.V."/>
            <person name="Wasala S.K."/>
            <person name="Howe D.K."/>
            <person name="Peetz A.B."/>
            <person name="Zasada I.A."/>
            <person name="Denver D.R."/>
        </authorList>
    </citation>
    <scope>NUCLEOTIDE SEQUENCE [LARGE SCALE GENOMIC DNA]</scope>
    <source>
        <strain evidence="14 15">Pp_1</strain>
    </source>
</reference>
<evidence type="ECO:0000259" key="12">
    <source>
        <dbReference type="Pfam" id="PF02767"/>
    </source>
</evidence>
<dbReference type="GO" id="GO:0003887">
    <property type="term" value="F:DNA-directed DNA polymerase activity"/>
    <property type="evidence" value="ECO:0007669"/>
    <property type="project" value="UniProtKB-UniRule"/>
</dbReference>
<proteinExistence type="inferred from homology"/>
<keyword evidence="9" id="KW-0238">DNA-binding</keyword>
<dbReference type="GO" id="GO:0003677">
    <property type="term" value="F:DNA binding"/>
    <property type="evidence" value="ECO:0007669"/>
    <property type="project" value="UniProtKB-UniRule"/>
</dbReference>
<dbReference type="Gene3D" id="3.10.150.10">
    <property type="entry name" value="DNA Polymerase III, subunit A, domain 2"/>
    <property type="match status" value="1"/>
</dbReference>
<keyword evidence="8 10" id="KW-0239">DNA-directed DNA polymerase</keyword>
<dbReference type="GO" id="GO:0005737">
    <property type="term" value="C:cytoplasm"/>
    <property type="evidence" value="ECO:0007669"/>
    <property type="project" value="UniProtKB-SubCell"/>
</dbReference>
<evidence type="ECO:0000256" key="5">
    <source>
        <dbReference type="ARBA" id="ARBA00022679"/>
    </source>
</evidence>
<comment type="caution">
    <text evidence="14">The sequence shown here is derived from an EMBL/GenBank/DDBJ whole genome shotgun (WGS) entry which is preliminary data.</text>
</comment>
<dbReference type="RefSeq" id="WP_123662973.1">
    <property type="nucleotide sequence ID" value="NZ_RARA01000024.1"/>
</dbReference>
<dbReference type="OrthoDB" id="8421503at2"/>
<dbReference type="InterPro" id="IPR022637">
    <property type="entry name" value="DNA_polIII_beta_cen"/>
</dbReference>
<dbReference type="Pfam" id="PF02767">
    <property type="entry name" value="DNA_pol3_beta_2"/>
    <property type="match status" value="1"/>
</dbReference>
<evidence type="ECO:0000259" key="13">
    <source>
        <dbReference type="Pfam" id="PF02768"/>
    </source>
</evidence>